<sequence>MKKSETPKLVDIAGRQTQSLSVLHRVIRILSRADRGDMVYHTPNSSSLIF</sequence>
<dbReference type="EMBL" id="UYSL01020335">
    <property type="protein sequence ID" value="VDL74125.1"/>
    <property type="molecule type" value="Genomic_DNA"/>
</dbReference>
<proteinExistence type="predicted"/>
<keyword evidence="2" id="KW-1185">Reference proteome</keyword>
<organism evidence="3">
    <name type="scientific">Nippostrongylus brasiliensis</name>
    <name type="common">Rat hookworm</name>
    <dbReference type="NCBI Taxonomy" id="27835"/>
    <lineage>
        <taxon>Eukaryota</taxon>
        <taxon>Metazoa</taxon>
        <taxon>Ecdysozoa</taxon>
        <taxon>Nematoda</taxon>
        <taxon>Chromadorea</taxon>
        <taxon>Rhabditida</taxon>
        <taxon>Rhabditina</taxon>
        <taxon>Rhabditomorpha</taxon>
        <taxon>Strongyloidea</taxon>
        <taxon>Heligmosomidae</taxon>
        <taxon>Nippostrongylus</taxon>
    </lineage>
</organism>
<name>A0A0N4Y3W5_NIPBR</name>
<evidence type="ECO:0000313" key="2">
    <source>
        <dbReference type="Proteomes" id="UP000271162"/>
    </source>
</evidence>
<accession>A0A0N4Y3W5</accession>
<dbReference type="AlphaFoldDB" id="A0A0N4Y3W5"/>
<dbReference type="WBParaSite" id="NBR_0001053501-mRNA-1">
    <property type="protein sequence ID" value="NBR_0001053501-mRNA-1"/>
    <property type="gene ID" value="NBR_0001053501"/>
</dbReference>
<protein>
    <submittedName>
        <fullName evidence="3">Transcriptional regulator</fullName>
    </submittedName>
</protein>
<evidence type="ECO:0000313" key="3">
    <source>
        <dbReference type="WBParaSite" id="NBR_0001053501-mRNA-1"/>
    </source>
</evidence>
<gene>
    <name evidence="1" type="ORF">NBR_LOCUS10536</name>
</gene>
<dbReference type="Proteomes" id="UP000271162">
    <property type="component" value="Unassembled WGS sequence"/>
</dbReference>
<reference evidence="3" key="1">
    <citation type="submission" date="2017-02" db="UniProtKB">
        <authorList>
            <consortium name="WormBaseParasite"/>
        </authorList>
    </citation>
    <scope>IDENTIFICATION</scope>
</reference>
<evidence type="ECO:0000313" key="1">
    <source>
        <dbReference type="EMBL" id="VDL74125.1"/>
    </source>
</evidence>
<reference evidence="1 2" key="2">
    <citation type="submission" date="2018-11" db="EMBL/GenBank/DDBJ databases">
        <authorList>
            <consortium name="Pathogen Informatics"/>
        </authorList>
    </citation>
    <scope>NUCLEOTIDE SEQUENCE [LARGE SCALE GENOMIC DNA]</scope>
</reference>